<keyword evidence="9" id="KW-0678">Repressor</keyword>
<comment type="function">
    <text evidence="9">Regulates arginine biosynthesis genes.</text>
</comment>
<evidence type="ECO:0000256" key="5">
    <source>
        <dbReference type="ARBA" id="ARBA00022490"/>
    </source>
</evidence>
<evidence type="ECO:0000256" key="1">
    <source>
        <dbReference type="ARBA" id="ARBA00004496"/>
    </source>
</evidence>
<name>A0ABP7SD45_9SPHN</name>
<comment type="subcellular location">
    <subcellularLocation>
        <location evidence="1 9">Cytoplasm</location>
    </subcellularLocation>
</comment>
<dbReference type="InterPro" id="IPR036390">
    <property type="entry name" value="WH_DNA-bd_sf"/>
</dbReference>
<keyword evidence="13" id="KW-1185">Reference proteome</keyword>
<feature type="domain" description="Arginine repressor C-terminal" evidence="11">
    <location>
        <begin position="84"/>
        <end position="147"/>
    </location>
</feature>
<evidence type="ECO:0000256" key="8">
    <source>
        <dbReference type="ARBA" id="ARBA00023163"/>
    </source>
</evidence>
<comment type="caution">
    <text evidence="12">The sequence shown here is derived from an EMBL/GenBank/DDBJ whole genome shotgun (WGS) entry which is preliminary data.</text>
</comment>
<evidence type="ECO:0000256" key="4">
    <source>
        <dbReference type="ARBA" id="ARBA00021148"/>
    </source>
</evidence>
<feature type="domain" description="Arginine repressor DNA-binding" evidence="10">
    <location>
        <begin position="5"/>
        <end position="68"/>
    </location>
</feature>
<dbReference type="InterPro" id="IPR001669">
    <property type="entry name" value="Arg_repress"/>
</dbReference>
<keyword evidence="9" id="KW-0055">Arginine biosynthesis</keyword>
<evidence type="ECO:0000256" key="9">
    <source>
        <dbReference type="HAMAP-Rule" id="MF_00173"/>
    </source>
</evidence>
<organism evidence="12 13">
    <name type="scientific">Sphingomonas humi</name>
    <dbReference type="NCBI Taxonomy" id="335630"/>
    <lineage>
        <taxon>Bacteria</taxon>
        <taxon>Pseudomonadati</taxon>
        <taxon>Pseudomonadota</taxon>
        <taxon>Alphaproteobacteria</taxon>
        <taxon>Sphingomonadales</taxon>
        <taxon>Sphingomonadaceae</taxon>
        <taxon>Sphingomonas</taxon>
    </lineage>
</organism>
<dbReference type="HAMAP" id="MF_00173">
    <property type="entry name" value="Arg_repressor"/>
    <property type="match status" value="1"/>
</dbReference>
<dbReference type="Pfam" id="PF01316">
    <property type="entry name" value="Arg_repressor"/>
    <property type="match status" value="1"/>
</dbReference>
<dbReference type="PANTHER" id="PTHR34471">
    <property type="entry name" value="ARGININE REPRESSOR"/>
    <property type="match status" value="1"/>
</dbReference>
<keyword evidence="9" id="KW-0028">Amino-acid biosynthesis</keyword>
<keyword evidence="7 9" id="KW-0238">DNA-binding</keyword>
<dbReference type="PANTHER" id="PTHR34471:SF1">
    <property type="entry name" value="ARGININE REPRESSOR"/>
    <property type="match status" value="1"/>
</dbReference>
<keyword evidence="8 9" id="KW-0804">Transcription</keyword>
<dbReference type="InterPro" id="IPR036388">
    <property type="entry name" value="WH-like_DNA-bd_sf"/>
</dbReference>
<evidence type="ECO:0000256" key="6">
    <source>
        <dbReference type="ARBA" id="ARBA00023015"/>
    </source>
</evidence>
<dbReference type="PRINTS" id="PR01467">
    <property type="entry name" value="ARGREPRESSOR"/>
</dbReference>
<evidence type="ECO:0000259" key="10">
    <source>
        <dbReference type="Pfam" id="PF01316"/>
    </source>
</evidence>
<comment type="similarity">
    <text evidence="3 9">Belongs to the ArgR family.</text>
</comment>
<accession>A0ABP7SD45</accession>
<gene>
    <name evidence="9" type="primary">argR</name>
    <name evidence="12" type="ORF">GCM10022211_25510</name>
</gene>
<keyword evidence="6 9" id="KW-0805">Transcription regulation</keyword>
<dbReference type="Proteomes" id="UP001501310">
    <property type="component" value="Unassembled WGS sequence"/>
</dbReference>
<dbReference type="SUPFAM" id="SSF46785">
    <property type="entry name" value="Winged helix' DNA-binding domain"/>
    <property type="match status" value="1"/>
</dbReference>
<dbReference type="Gene3D" id="3.30.1360.40">
    <property type="match status" value="1"/>
</dbReference>
<dbReference type="EMBL" id="BAAAZD010000002">
    <property type="protein sequence ID" value="GAA4010075.1"/>
    <property type="molecule type" value="Genomic_DNA"/>
</dbReference>
<dbReference type="RefSeq" id="WP_344710918.1">
    <property type="nucleotide sequence ID" value="NZ_BAAAZD010000002.1"/>
</dbReference>
<sequence>MTDSRNRRLAALTDLLRRRSLTRQDELVAALREAGHEVTQATVSRDLDQLGAVKMRRAGETRYALPDQLAAATPDQNRLRTLFAEWVRAAEPAASLVVLKTPPGSAHLVGVALDSAPPAAVVGTISGDDTLFIACRTPAEAQALAREWQGWLAA</sequence>
<evidence type="ECO:0000256" key="7">
    <source>
        <dbReference type="ARBA" id="ARBA00023125"/>
    </source>
</evidence>
<protein>
    <recommendedName>
        <fullName evidence="4 9">Arginine repressor</fullName>
    </recommendedName>
</protein>
<evidence type="ECO:0000313" key="12">
    <source>
        <dbReference type="EMBL" id="GAA4010075.1"/>
    </source>
</evidence>
<keyword evidence="5 9" id="KW-0963">Cytoplasm</keyword>
<dbReference type="Pfam" id="PF02863">
    <property type="entry name" value="Arg_repressor_C"/>
    <property type="match status" value="1"/>
</dbReference>
<evidence type="ECO:0000313" key="13">
    <source>
        <dbReference type="Proteomes" id="UP001501310"/>
    </source>
</evidence>
<dbReference type="SUPFAM" id="SSF55252">
    <property type="entry name" value="C-terminal domain of arginine repressor"/>
    <property type="match status" value="1"/>
</dbReference>
<proteinExistence type="inferred from homology"/>
<dbReference type="InterPro" id="IPR020900">
    <property type="entry name" value="Arg_repress_DNA-bd"/>
</dbReference>
<dbReference type="InterPro" id="IPR036251">
    <property type="entry name" value="Arg_repress_C_sf"/>
</dbReference>
<reference evidence="13" key="1">
    <citation type="journal article" date="2019" name="Int. J. Syst. Evol. Microbiol.">
        <title>The Global Catalogue of Microorganisms (GCM) 10K type strain sequencing project: providing services to taxonomists for standard genome sequencing and annotation.</title>
        <authorList>
            <consortium name="The Broad Institute Genomics Platform"/>
            <consortium name="The Broad Institute Genome Sequencing Center for Infectious Disease"/>
            <person name="Wu L."/>
            <person name="Ma J."/>
        </authorList>
    </citation>
    <scope>NUCLEOTIDE SEQUENCE [LARGE SCALE GENOMIC DNA]</scope>
    <source>
        <strain evidence="13">JCM 16603</strain>
    </source>
</reference>
<evidence type="ECO:0000256" key="2">
    <source>
        <dbReference type="ARBA" id="ARBA00005040"/>
    </source>
</evidence>
<dbReference type="InterPro" id="IPR020899">
    <property type="entry name" value="Arg_repress_C"/>
</dbReference>
<dbReference type="Gene3D" id="1.10.10.10">
    <property type="entry name" value="Winged helix-like DNA-binding domain superfamily/Winged helix DNA-binding domain"/>
    <property type="match status" value="1"/>
</dbReference>
<evidence type="ECO:0000259" key="11">
    <source>
        <dbReference type="Pfam" id="PF02863"/>
    </source>
</evidence>
<comment type="pathway">
    <text evidence="2 9">Amino-acid biosynthesis; L-arginine biosynthesis [regulation].</text>
</comment>
<evidence type="ECO:0000256" key="3">
    <source>
        <dbReference type="ARBA" id="ARBA00008316"/>
    </source>
</evidence>